<evidence type="ECO:0000313" key="1">
    <source>
        <dbReference type="EMBL" id="KAG6581810.1"/>
    </source>
</evidence>
<proteinExistence type="predicted"/>
<sequence>MVISSFPVRGRQAILRRTEITRKSQNQRSLRSASHFLLQVFLLNIRGICTLCYIHLIAYRKSLACVESFEKGKKILVAEEFA</sequence>
<name>A0AAV6MK20_9ROSI</name>
<organism evidence="1 2">
    <name type="scientific">Cucurbita argyrosperma subsp. sororia</name>
    <dbReference type="NCBI Taxonomy" id="37648"/>
    <lineage>
        <taxon>Eukaryota</taxon>
        <taxon>Viridiplantae</taxon>
        <taxon>Streptophyta</taxon>
        <taxon>Embryophyta</taxon>
        <taxon>Tracheophyta</taxon>
        <taxon>Spermatophyta</taxon>
        <taxon>Magnoliopsida</taxon>
        <taxon>eudicotyledons</taxon>
        <taxon>Gunneridae</taxon>
        <taxon>Pentapetalae</taxon>
        <taxon>rosids</taxon>
        <taxon>fabids</taxon>
        <taxon>Cucurbitales</taxon>
        <taxon>Cucurbitaceae</taxon>
        <taxon>Cucurbiteae</taxon>
        <taxon>Cucurbita</taxon>
    </lineage>
</organism>
<protein>
    <submittedName>
        <fullName evidence="1">Uncharacterized protein</fullName>
    </submittedName>
</protein>
<dbReference type="AlphaFoldDB" id="A0AAV6MK20"/>
<gene>
    <name evidence="1" type="ORF">SDJN03_21812</name>
</gene>
<dbReference type="Proteomes" id="UP000685013">
    <property type="component" value="Chromosome 14"/>
</dbReference>
<accession>A0AAV6MK20</accession>
<keyword evidence="2" id="KW-1185">Reference proteome</keyword>
<evidence type="ECO:0000313" key="2">
    <source>
        <dbReference type="Proteomes" id="UP000685013"/>
    </source>
</evidence>
<feature type="non-terminal residue" evidence="1">
    <location>
        <position position="1"/>
    </location>
</feature>
<reference evidence="1 2" key="1">
    <citation type="journal article" date="2021" name="Hortic Res">
        <title>The domestication of Cucurbita argyrosperma as revealed by the genome of its wild relative.</title>
        <authorList>
            <person name="Barrera-Redondo J."/>
            <person name="Sanchez-de la Vega G."/>
            <person name="Aguirre-Liguori J.A."/>
            <person name="Castellanos-Morales G."/>
            <person name="Gutierrez-Guerrero Y.T."/>
            <person name="Aguirre-Dugua X."/>
            <person name="Aguirre-Planter E."/>
            <person name="Tenaillon M.I."/>
            <person name="Lira-Saade R."/>
            <person name="Eguiarte L.E."/>
        </authorList>
    </citation>
    <scope>NUCLEOTIDE SEQUENCE [LARGE SCALE GENOMIC DNA]</scope>
    <source>
        <strain evidence="1">JBR-2021</strain>
    </source>
</reference>
<dbReference type="EMBL" id="JAGKQH010000014">
    <property type="protein sequence ID" value="KAG6581810.1"/>
    <property type="molecule type" value="Genomic_DNA"/>
</dbReference>
<comment type="caution">
    <text evidence="1">The sequence shown here is derived from an EMBL/GenBank/DDBJ whole genome shotgun (WGS) entry which is preliminary data.</text>
</comment>